<dbReference type="PATRIC" id="fig|1300342.3.peg.3359"/>
<dbReference type="InterPro" id="IPR006143">
    <property type="entry name" value="RND_pump_MFP"/>
</dbReference>
<comment type="similarity">
    <text evidence="1">Belongs to the membrane fusion protein (MFP) (TC 8.A.1) family.</text>
</comment>
<evidence type="ECO:0000256" key="2">
    <source>
        <dbReference type="SAM" id="MobiDB-lite"/>
    </source>
</evidence>
<accession>A0A160DXI8</accession>
<dbReference type="Gene3D" id="2.40.420.20">
    <property type="match status" value="1"/>
</dbReference>
<evidence type="ECO:0000313" key="6">
    <source>
        <dbReference type="Proteomes" id="UP000076830"/>
    </source>
</evidence>
<dbReference type="Pfam" id="PF25954">
    <property type="entry name" value="Beta-barrel_RND_2"/>
    <property type="match status" value="1"/>
</dbReference>
<dbReference type="FunFam" id="2.40.30.170:FF:000010">
    <property type="entry name" value="Efflux RND transporter periplasmic adaptor subunit"/>
    <property type="match status" value="1"/>
</dbReference>
<dbReference type="Gene3D" id="1.10.287.470">
    <property type="entry name" value="Helix hairpin bin"/>
    <property type="match status" value="1"/>
</dbReference>
<gene>
    <name evidence="5" type="ORF">I596_3438</name>
</gene>
<organism evidence="5 6">
    <name type="scientific">Dokdonella koreensis DS-123</name>
    <dbReference type="NCBI Taxonomy" id="1300342"/>
    <lineage>
        <taxon>Bacteria</taxon>
        <taxon>Pseudomonadati</taxon>
        <taxon>Pseudomonadota</taxon>
        <taxon>Gammaproteobacteria</taxon>
        <taxon>Lysobacterales</taxon>
        <taxon>Rhodanobacteraceae</taxon>
        <taxon>Dokdonella</taxon>
    </lineage>
</organism>
<dbReference type="Gene3D" id="2.40.30.170">
    <property type="match status" value="1"/>
</dbReference>
<dbReference type="NCBIfam" id="TIGR01730">
    <property type="entry name" value="RND_mfp"/>
    <property type="match status" value="1"/>
</dbReference>
<dbReference type="Proteomes" id="UP000076830">
    <property type="component" value="Chromosome"/>
</dbReference>
<dbReference type="RefSeq" id="WP_067650277.1">
    <property type="nucleotide sequence ID" value="NZ_CP015249.1"/>
</dbReference>
<reference evidence="5 6" key="1">
    <citation type="submission" date="2016-04" db="EMBL/GenBank/DDBJ databases">
        <title>Complete genome sequence of Dokdonella koreensis DS-123T.</title>
        <authorList>
            <person name="Kim J.F."/>
            <person name="Lee H."/>
            <person name="Kwak M.-J."/>
        </authorList>
    </citation>
    <scope>NUCLEOTIDE SEQUENCE [LARGE SCALE GENOMIC DNA]</scope>
    <source>
        <strain evidence="5 6">DS-123</strain>
    </source>
</reference>
<dbReference type="Pfam" id="PF25917">
    <property type="entry name" value="BSH_RND"/>
    <property type="match status" value="1"/>
</dbReference>
<dbReference type="GO" id="GO:1990281">
    <property type="term" value="C:efflux pump complex"/>
    <property type="evidence" value="ECO:0007669"/>
    <property type="project" value="TreeGrafter"/>
</dbReference>
<dbReference type="PANTHER" id="PTHR30469:SF11">
    <property type="entry name" value="BLL4320 PROTEIN"/>
    <property type="match status" value="1"/>
</dbReference>
<evidence type="ECO:0000313" key="5">
    <source>
        <dbReference type="EMBL" id="ANB19427.1"/>
    </source>
</evidence>
<feature type="domain" description="CusB-like beta-barrel" evidence="4">
    <location>
        <begin position="213"/>
        <end position="283"/>
    </location>
</feature>
<keyword evidence="6" id="KW-1185">Reference proteome</keyword>
<dbReference type="AlphaFoldDB" id="A0A160DXI8"/>
<dbReference type="InterPro" id="IPR058792">
    <property type="entry name" value="Beta-barrel_RND_2"/>
</dbReference>
<evidence type="ECO:0000259" key="3">
    <source>
        <dbReference type="Pfam" id="PF25917"/>
    </source>
</evidence>
<name>A0A160DXI8_9GAMM</name>
<dbReference type="SUPFAM" id="SSF111369">
    <property type="entry name" value="HlyD-like secretion proteins"/>
    <property type="match status" value="1"/>
</dbReference>
<dbReference type="STRING" id="1300342.I596_3438"/>
<evidence type="ECO:0000256" key="1">
    <source>
        <dbReference type="ARBA" id="ARBA00009477"/>
    </source>
</evidence>
<dbReference type="PANTHER" id="PTHR30469">
    <property type="entry name" value="MULTIDRUG RESISTANCE PROTEIN MDTA"/>
    <property type="match status" value="1"/>
</dbReference>
<dbReference type="GO" id="GO:0015562">
    <property type="term" value="F:efflux transmembrane transporter activity"/>
    <property type="evidence" value="ECO:0007669"/>
    <property type="project" value="TreeGrafter"/>
</dbReference>
<dbReference type="EMBL" id="CP015249">
    <property type="protein sequence ID" value="ANB19427.1"/>
    <property type="molecule type" value="Genomic_DNA"/>
</dbReference>
<sequence>MATREQRKPSTTKRMIIMLLIVGLLLALLIGWNVMGQVMTAKFRENMPVPPQTVTSTKTGYDQWQPSQTAVGTLRAVRGADLAFDVSGVVTKVNLKSGDTVQEGQVLIQLRDDDDVAALRQAEAGSALAKVTFDRAKRQLDVKAISQADYDNAAADLKAKQAAVQQQQALVAKKQLRAPFSGRAGIVTLSPGAYVNSGTAIVTVQQTDPMYVDFFAPQRNLGALKVGQRVALTLDAYADRTFEGVLSAIDPKVEGDTRNVRVEAAVSNTDGALVPGMFANVSVDVGDQDRQLTLPQTAITFNPYGETVFVVKPSEKKGEDGKPALPEAQQVFVTTGSRRGDQVAVLTGLEEGAEVVTSGQLKLKNGTPLIIDNSKQPKNDPNPKPQEQ</sequence>
<dbReference type="KEGG" id="dko:I596_3438"/>
<proteinExistence type="inferred from homology"/>
<dbReference type="Gene3D" id="2.40.50.100">
    <property type="match status" value="1"/>
</dbReference>
<feature type="domain" description="Multidrug resistance protein MdtA-like barrel-sandwich hybrid" evidence="3">
    <location>
        <begin position="81"/>
        <end position="202"/>
    </location>
</feature>
<dbReference type="InterPro" id="IPR058625">
    <property type="entry name" value="MdtA-like_BSH"/>
</dbReference>
<protein>
    <submittedName>
        <fullName evidence="5">Efflux transporter, RND family, MFP subunit</fullName>
    </submittedName>
</protein>
<feature type="region of interest" description="Disordered" evidence="2">
    <location>
        <begin position="366"/>
        <end position="388"/>
    </location>
</feature>
<evidence type="ECO:0000259" key="4">
    <source>
        <dbReference type="Pfam" id="PF25954"/>
    </source>
</evidence>